<comment type="subunit">
    <text evidence="6">V-ATPase is a heteromultimeric enzyme composed of a peripheral catalytic V1 complex (components A to H) attached to an integral membrane V0 proton pore complex.</text>
</comment>
<dbReference type="Gene3D" id="3.30.70.1180">
    <property type="entry name" value="Vacuolar atp synthase subunit c, domain 1"/>
    <property type="match status" value="1"/>
</dbReference>
<dbReference type="Gene3D" id="3.30.70.100">
    <property type="match status" value="1"/>
</dbReference>
<protein>
    <recommendedName>
        <fullName evidence="6">V-type proton ATPase subunit C</fullName>
    </recommendedName>
</protein>
<evidence type="ECO:0000256" key="1">
    <source>
        <dbReference type="ARBA" id="ARBA00006138"/>
    </source>
</evidence>
<dbReference type="PANTHER" id="PTHR10137:SF0">
    <property type="entry name" value="V-TYPE PROTON ATPASE SUBUNIT C"/>
    <property type="match status" value="1"/>
</dbReference>
<proteinExistence type="inferred from homology"/>
<dbReference type="EMBL" id="KZ988492">
    <property type="protein sequence ID" value="RKP12079.1"/>
    <property type="molecule type" value="Genomic_DNA"/>
</dbReference>
<evidence type="ECO:0000256" key="4">
    <source>
        <dbReference type="ARBA" id="ARBA00023065"/>
    </source>
</evidence>
<dbReference type="InterPro" id="IPR036132">
    <property type="entry name" value="Vac_ATP_synth_c_sf"/>
</dbReference>
<comment type="function">
    <text evidence="6">Subunit of the V1 complex of vacuolar(H+)-ATPase (V-ATPase), a multisubunit enzyme composed of a peripheral complex (V1) that hydrolyzes ATP and a membrane integral complex (V0) that translocates protons. V-ATPase is responsible for acidifying and maintaining the pH of intracellular compartments and in some cell types, is targeted to the plasma membrane, where it is responsible for acidifying the extracellular environment. Subunit C is necessary for the assembly of the catalytic sector of the enzyme and is likely to have a specific function in its catalytic activity.</text>
</comment>
<sequence>GAVQALQRKQAGNLSVRDLSEVVRKDNCLLGSEYLRTVFVAVPKTLYKDFLASYETITSMVVPRSAEKVAEDAEYGLFGVTIFQRALADFTSKCREERYTVRDFIWDEEQMEKDRAAIVESTSAQETMQLQLSEWVKASFGDAFVAWIHLKALRVYVESVLRYGLPADFCCATIMPKPKFEAKTLLKLDKNYANLGRQFAEVQASTDDEAVGAVPEDEYKPYVWFEIRWGTDSR</sequence>
<dbReference type="Pfam" id="PF03223">
    <property type="entry name" value="V-ATPase_C"/>
    <property type="match status" value="1"/>
</dbReference>
<dbReference type="GO" id="GO:0046961">
    <property type="term" value="F:proton-transporting ATPase activity, rotational mechanism"/>
    <property type="evidence" value="ECO:0007669"/>
    <property type="project" value="InterPro"/>
</dbReference>
<keyword evidence="2 6" id="KW-0813">Transport</keyword>
<dbReference type="CDD" id="cd14785">
    <property type="entry name" value="V-ATPase_C"/>
    <property type="match status" value="1"/>
</dbReference>
<dbReference type="PANTHER" id="PTHR10137">
    <property type="entry name" value="V-TYPE PROTON ATPASE SUBUNIT C"/>
    <property type="match status" value="1"/>
</dbReference>
<comment type="similarity">
    <text evidence="1 6">Belongs to the V-ATPase C subunit family.</text>
</comment>
<evidence type="ECO:0000256" key="3">
    <source>
        <dbReference type="ARBA" id="ARBA00022781"/>
    </source>
</evidence>
<dbReference type="GO" id="GO:0000221">
    <property type="term" value="C:vacuolar proton-transporting V-type ATPase, V1 domain"/>
    <property type="evidence" value="ECO:0007669"/>
    <property type="project" value="TreeGrafter"/>
</dbReference>
<keyword evidence="3 6" id="KW-0375">Hydrogen ion transport</keyword>
<name>A0A4V1IXS5_9FUNG</name>
<evidence type="ECO:0000256" key="5">
    <source>
        <dbReference type="ARBA" id="ARBA00053565"/>
    </source>
</evidence>
<organism evidence="7 8">
    <name type="scientific">Piptocephalis cylindrospora</name>
    <dbReference type="NCBI Taxonomy" id="1907219"/>
    <lineage>
        <taxon>Eukaryota</taxon>
        <taxon>Fungi</taxon>
        <taxon>Fungi incertae sedis</taxon>
        <taxon>Zoopagomycota</taxon>
        <taxon>Zoopagomycotina</taxon>
        <taxon>Zoopagomycetes</taxon>
        <taxon>Zoopagales</taxon>
        <taxon>Piptocephalidaceae</taxon>
        <taxon>Piptocephalis</taxon>
    </lineage>
</organism>
<dbReference type="SUPFAM" id="SSF118203">
    <property type="entry name" value="Vacuolar ATP synthase subunit C"/>
    <property type="match status" value="1"/>
</dbReference>
<keyword evidence="4 6" id="KW-0406">Ion transport</keyword>
<dbReference type="OrthoDB" id="6605928at2759"/>
<evidence type="ECO:0000313" key="8">
    <source>
        <dbReference type="Proteomes" id="UP000267251"/>
    </source>
</evidence>
<dbReference type="Proteomes" id="UP000267251">
    <property type="component" value="Unassembled WGS sequence"/>
</dbReference>
<accession>A0A4V1IXS5</accession>
<dbReference type="FunFam" id="3.30.70.100:FF:000002">
    <property type="entry name" value="V-type proton ATPase subunit C"/>
    <property type="match status" value="1"/>
</dbReference>
<evidence type="ECO:0000313" key="7">
    <source>
        <dbReference type="EMBL" id="RKP12079.1"/>
    </source>
</evidence>
<reference evidence="8" key="1">
    <citation type="journal article" date="2018" name="Nat. Microbiol.">
        <title>Leveraging single-cell genomics to expand the fungal tree of life.</title>
        <authorList>
            <person name="Ahrendt S.R."/>
            <person name="Quandt C.A."/>
            <person name="Ciobanu D."/>
            <person name="Clum A."/>
            <person name="Salamov A."/>
            <person name="Andreopoulos B."/>
            <person name="Cheng J.F."/>
            <person name="Woyke T."/>
            <person name="Pelin A."/>
            <person name="Henrissat B."/>
            <person name="Reynolds N.K."/>
            <person name="Benny G.L."/>
            <person name="Smith M.E."/>
            <person name="James T.Y."/>
            <person name="Grigoriev I.V."/>
        </authorList>
    </citation>
    <scope>NUCLEOTIDE SEQUENCE [LARGE SCALE GENOMIC DNA]</scope>
</reference>
<evidence type="ECO:0000256" key="6">
    <source>
        <dbReference type="RuleBase" id="RU364010"/>
    </source>
</evidence>
<keyword evidence="8" id="KW-1185">Reference proteome</keyword>
<dbReference type="AlphaFoldDB" id="A0A4V1IXS5"/>
<dbReference type="InterPro" id="IPR004907">
    <property type="entry name" value="ATPase_V1-cplx_csu"/>
</dbReference>
<feature type="non-terminal residue" evidence="7">
    <location>
        <position position="1"/>
    </location>
</feature>
<comment type="function">
    <text evidence="5">Subunit of the V1 complex of vacuolar(H+)-ATPase (V-ATPase), a multisubunit enzyme composed of a peripheral complex (V1) that hydrolyzes ATP and a membrane integral complex (V0) that translocates protons. V-ATPase is responsible for acidifying and maintaining the pH of intracellular compartments. Subunit C is necessary for the assembly of the catalytic sector of the enzyme and is likely to have a specific function in its catalytic activity. Reversibly leaves the enzyme after glucose depletion, causing the catalytic subcomplex V1 to detach from the V0 section.</text>
</comment>
<gene>
    <name evidence="7" type="ORF">BJ684DRAFT_12015</name>
</gene>
<evidence type="ECO:0000256" key="2">
    <source>
        <dbReference type="ARBA" id="ARBA00022448"/>
    </source>
</evidence>